<dbReference type="AlphaFoldDB" id="A0A1F7JF54"/>
<feature type="domain" description="Enolase N-terminal" evidence="14">
    <location>
        <begin position="4"/>
        <end position="134"/>
    </location>
</feature>
<keyword evidence="15" id="KW-0670">Pyruvate</keyword>
<keyword evidence="7 9" id="KW-0324">Glycolysis</keyword>
<feature type="binding site" evidence="9">
    <location>
        <position position="397"/>
    </location>
    <ligand>
        <name>(2R)-2-phosphoglycerate</name>
        <dbReference type="ChEBI" id="CHEBI:58289"/>
    </ligand>
</feature>
<dbReference type="InterPro" id="IPR036849">
    <property type="entry name" value="Enolase-like_C_sf"/>
</dbReference>
<dbReference type="GO" id="GO:0009986">
    <property type="term" value="C:cell surface"/>
    <property type="evidence" value="ECO:0007669"/>
    <property type="project" value="UniProtKB-SubCell"/>
</dbReference>
<name>A0A1F7JF54_9BACT</name>
<dbReference type="SFLD" id="SFLDS00001">
    <property type="entry name" value="Enolase"/>
    <property type="match status" value="1"/>
</dbReference>
<gene>
    <name evidence="9" type="primary">eno</name>
    <name evidence="15" type="ORF">A3B56_00050</name>
</gene>
<dbReference type="PANTHER" id="PTHR11902:SF1">
    <property type="entry name" value="ENOLASE"/>
    <property type="match status" value="1"/>
</dbReference>
<dbReference type="GO" id="GO:0005576">
    <property type="term" value="C:extracellular region"/>
    <property type="evidence" value="ECO:0007669"/>
    <property type="project" value="UniProtKB-SubCell"/>
</dbReference>
<reference evidence="15 16" key="1">
    <citation type="journal article" date="2016" name="Nat. Commun.">
        <title>Thousands of microbial genomes shed light on interconnected biogeochemical processes in an aquifer system.</title>
        <authorList>
            <person name="Anantharaman K."/>
            <person name="Brown C.T."/>
            <person name="Hug L.A."/>
            <person name="Sharon I."/>
            <person name="Castelle C.J."/>
            <person name="Probst A.J."/>
            <person name="Thomas B.C."/>
            <person name="Singh A."/>
            <person name="Wilkins M.J."/>
            <person name="Karaoz U."/>
            <person name="Brodie E.L."/>
            <person name="Williams K.H."/>
            <person name="Hubbard S.S."/>
            <person name="Banfield J.F."/>
        </authorList>
    </citation>
    <scope>NUCLEOTIDE SEQUENCE [LARGE SCALE GENOMIC DNA]</scope>
</reference>
<evidence type="ECO:0000256" key="12">
    <source>
        <dbReference type="PIRSR" id="PIRSR001400-3"/>
    </source>
</evidence>
<keyword evidence="5 9" id="KW-0964">Secreted</keyword>
<proteinExistence type="inferred from homology"/>
<comment type="caution">
    <text evidence="15">The sequence shown here is derived from an EMBL/GenBank/DDBJ whole genome shotgun (WGS) entry which is preliminary data.</text>
</comment>
<feature type="binding site" evidence="9">
    <location>
        <position position="376"/>
    </location>
    <ligand>
        <name>(2R)-2-phosphoglycerate</name>
        <dbReference type="ChEBI" id="CHEBI:58289"/>
    </ligand>
</feature>
<comment type="cofactor">
    <cofactor evidence="9">
        <name>Mg(2+)</name>
        <dbReference type="ChEBI" id="CHEBI:18420"/>
    </cofactor>
    <text evidence="9">Binds a second Mg(2+) ion via substrate during catalysis.</text>
</comment>
<dbReference type="GO" id="GO:0004634">
    <property type="term" value="F:phosphopyruvate hydratase activity"/>
    <property type="evidence" value="ECO:0007669"/>
    <property type="project" value="UniProtKB-UniRule"/>
</dbReference>
<feature type="binding site" evidence="11">
    <location>
        <position position="164"/>
    </location>
    <ligand>
        <name>substrate</name>
    </ligand>
</feature>
<organism evidence="15 16">
    <name type="scientific">Candidatus Roizmanbacteria bacterium RIFCSPLOWO2_01_FULL_45_11</name>
    <dbReference type="NCBI Taxonomy" id="1802070"/>
    <lineage>
        <taxon>Bacteria</taxon>
        <taxon>Candidatus Roizmaniibacteriota</taxon>
    </lineage>
</organism>
<keyword evidence="8 9" id="KW-0456">Lyase</keyword>
<evidence type="ECO:0000256" key="8">
    <source>
        <dbReference type="ARBA" id="ARBA00023239"/>
    </source>
</evidence>
<dbReference type="NCBIfam" id="TIGR01060">
    <property type="entry name" value="eno"/>
    <property type="match status" value="1"/>
</dbReference>
<dbReference type="SMART" id="SM01192">
    <property type="entry name" value="Enolase_C"/>
    <property type="match status" value="1"/>
</dbReference>
<dbReference type="PIRSF" id="PIRSF001400">
    <property type="entry name" value="Enolase"/>
    <property type="match status" value="1"/>
</dbReference>
<evidence type="ECO:0000256" key="9">
    <source>
        <dbReference type="HAMAP-Rule" id="MF_00318"/>
    </source>
</evidence>
<dbReference type="GO" id="GO:0000015">
    <property type="term" value="C:phosphopyruvate hydratase complex"/>
    <property type="evidence" value="ECO:0007669"/>
    <property type="project" value="InterPro"/>
</dbReference>
<dbReference type="InterPro" id="IPR000941">
    <property type="entry name" value="Enolase"/>
</dbReference>
<dbReference type="GO" id="GO:0006096">
    <property type="term" value="P:glycolytic process"/>
    <property type="evidence" value="ECO:0007669"/>
    <property type="project" value="UniProtKB-UniRule"/>
</dbReference>
<dbReference type="EMBL" id="MGAU01000037">
    <property type="protein sequence ID" value="OGK54238.1"/>
    <property type="molecule type" value="Genomic_DNA"/>
</dbReference>
<dbReference type="GO" id="GO:0000287">
    <property type="term" value="F:magnesium ion binding"/>
    <property type="evidence" value="ECO:0007669"/>
    <property type="project" value="UniProtKB-UniRule"/>
</dbReference>
<dbReference type="InterPro" id="IPR020810">
    <property type="entry name" value="Enolase_C"/>
</dbReference>
<dbReference type="Pfam" id="PF03952">
    <property type="entry name" value="Enolase_N"/>
    <property type="match status" value="1"/>
</dbReference>
<keyword evidence="9" id="KW-0963">Cytoplasm</keyword>
<dbReference type="SFLD" id="SFLDG00178">
    <property type="entry name" value="enolase"/>
    <property type="match status" value="1"/>
</dbReference>
<dbReference type="Proteomes" id="UP000178486">
    <property type="component" value="Unassembled WGS sequence"/>
</dbReference>
<feature type="binding site" evidence="9">
    <location>
        <position position="375"/>
    </location>
    <ligand>
        <name>(2R)-2-phosphoglycerate</name>
        <dbReference type="ChEBI" id="CHEBI:58289"/>
    </ligand>
</feature>
<keyword evidence="6 9" id="KW-0460">Magnesium</keyword>
<evidence type="ECO:0000313" key="15">
    <source>
        <dbReference type="EMBL" id="OGK54238.1"/>
    </source>
</evidence>
<dbReference type="HAMAP" id="MF_00318">
    <property type="entry name" value="Enolase"/>
    <property type="match status" value="1"/>
</dbReference>
<protein>
    <recommendedName>
        <fullName evidence="4 9">Enolase</fullName>
        <ecNumber evidence="3 9">4.2.1.11</ecNumber>
    </recommendedName>
    <alternativeName>
        <fullName evidence="9">2-phospho-D-glycerate hydro-lyase</fullName>
    </alternativeName>
    <alternativeName>
        <fullName evidence="9">2-phosphoglycerate dehydratase</fullName>
    </alternativeName>
</protein>
<feature type="binding site" evidence="11">
    <location>
        <position position="397"/>
    </location>
    <ligand>
        <name>substrate</name>
    </ligand>
</feature>
<evidence type="ECO:0000256" key="1">
    <source>
        <dbReference type="ARBA" id="ARBA00005031"/>
    </source>
</evidence>
<comment type="pathway">
    <text evidence="1 9">Carbohydrate degradation; glycolysis; pyruvate from D-glyceraldehyde 3-phosphate: step 4/5.</text>
</comment>
<dbReference type="InterPro" id="IPR029017">
    <property type="entry name" value="Enolase-like_N"/>
</dbReference>
<accession>A0A1F7JF54</accession>
<feature type="active site" description="Proton acceptor" evidence="9 10">
    <location>
        <position position="346"/>
    </location>
</feature>
<evidence type="ECO:0000259" key="13">
    <source>
        <dbReference type="SMART" id="SM01192"/>
    </source>
</evidence>
<feature type="binding site" evidence="9 12">
    <location>
        <position position="251"/>
    </location>
    <ligand>
        <name>Mg(2+)</name>
        <dbReference type="ChEBI" id="CHEBI:18420"/>
    </ligand>
</feature>
<evidence type="ECO:0000256" key="2">
    <source>
        <dbReference type="ARBA" id="ARBA00009604"/>
    </source>
</evidence>
<evidence type="ECO:0000256" key="3">
    <source>
        <dbReference type="ARBA" id="ARBA00012058"/>
    </source>
</evidence>
<dbReference type="SMART" id="SM01193">
    <property type="entry name" value="Enolase_N"/>
    <property type="match status" value="1"/>
</dbReference>
<evidence type="ECO:0000256" key="7">
    <source>
        <dbReference type="ARBA" id="ARBA00023152"/>
    </source>
</evidence>
<comment type="cofactor">
    <cofactor evidence="12">
        <name>Mg(2+)</name>
        <dbReference type="ChEBI" id="CHEBI:18420"/>
    </cofactor>
    <text evidence="12">Mg(2+) is required for catalysis and for stabilizing the dimer.</text>
</comment>
<dbReference type="EC" id="4.2.1.11" evidence="3 9"/>
<comment type="function">
    <text evidence="9">Catalyzes the reversible conversion of 2-phosphoglycerate (2-PG) into phosphoenolpyruvate (PEP). It is essential for the degradation of carbohydrates via glycolysis.</text>
</comment>
<feature type="binding site" evidence="9">
    <location>
        <position position="172"/>
    </location>
    <ligand>
        <name>(2R)-2-phosphoglycerate</name>
        <dbReference type="ChEBI" id="CHEBI:58289"/>
    </ligand>
</feature>
<dbReference type="InterPro" id="IPR020809">
    <property type="entry name" value="Enolase_CS"/>
</dbReference>
<dbReference type="PRINTS" id="PR00148">
    <property type="entry name" value="ENOLASE"/>
</dbReference>
<feature type="binding site" evidence="11">
    <location>
        <position position="173"/>
    </location>
    <ligand>
        <name>substrate</name>
    </ligand>
</feature>
<dbReference type="Gene3D" id="3.20.20.120">
    <property type="entry name" value="Enolase-like C-terminal domain"/>
    <property type="match status" value="1"/>
</dbReference>
<feature type="binding site" evidence="9 12">
    <location>
        <position position="294"/>
    </location>
    <ligand>
        <name>Mg(2+)</name>
        <dbReference type="ChEBI" id="CHEBI:18420"/>
    </ligand>
</feature>
<dbReference type="PANTHER" id="PTHR11902">
    <property type="entry name" value="ENOLASE"/>
    <property type="match status" value="1"/>
</dbReference>
<dbReference type="SUPFAM" id="SSF54826">
    <property type="entry name" value="Enolase N-terminal domain-like"/>
    <property type="match status" value="1"/>
</dbReference>
<feature type="active site" description="Proton donor" evidence="9 10">
    <location>
        <position position="214"/>
    </location>
</feature>
<feature type="binding site" evidence="11">
    <location>
        <begin position="373"/>
        <end position="376"/>
    </location>
    <ligand>
        <name>substrate</name>
    </ligand>
</feature>
<dbReference type="CDD" id="cd03313">
    <property type="entry name" value="enolase"/>
    <property type="match status" value="1"/>
</dbReference>
<keyword evidence="9 12" id="KW-0479">Metal-binding</keyword>
<feature type="binding site" evidence="11">
    <location>
        <position position="321"/>
    </location>
    <ligand>
        <name>substrate</name>
    </ligand>
</feature>
<dbReference type="SUPFAM" id="SSF51604">
    <property type="entry name" value="Enolase C-terminal domain-like"/>
    <property type="match status" value="1"/>
</dbReference>
<evidence type="ECO:0000256" key="5">
    <source>
        <dbReference type="ARBA" id="ARBA00022525"/>
    </source>
</evidence>
<dbReference type="Pfam" id="PF00113">
    <property type="entry name" value="Enolase_C"/>
    <property type="match status" value="1"/>
</dbReference>
<dbReference type="InterPro" id="IPR020811">
    <property type="entry name" value="Enolase_N"/>
</dbReference>
<dbReference type="Gene3D" id="3.30.390.10">
    <property type="entry name" value="Enolase-like, N-terminal domain"/>
    <property type="match status" value="1"/>
</dbReference>
<feature type="domain" description="Enolase C-terminal TIM barrel" evidence="13">
    <location>
        <begin position="148"/>
        <end position="421"/>
    </location>
</feature>
<evidence type="ECO:0000259" key="14">
    <source>
        <dbReference type="SMART" id="SM01193"/>
    </source>
</evidence>
<comment type="subcellular location">
    <subcellularLocation>
        <location evidence="9">Cytoplasm</location>
    </subcellularLocation>
    <subcellularLocation>
        <location evidence="9">Secreted</location>
    </subcellularLocation>
    <subcellularLocation>
        <location evidence="9">Cell surface</location>
    </subcellularLocation>
    <text evidence="9">Fractions of enolase are present in both the cytoplasm and on the cell surface.</text>
</comment>
<evidence type="ECO:0000313" key="16">
    <source>
        <dbReference type="Proteomes" id="UP000178486"/>
    </source>
</evidence>
<comment type="similarity">
    <text evidence="2 9">Belongs to the enolase family.</text>
</comment>
<feature type="binding site" evidence="9 12">
    <location>
        <position position="321"/>
    </location>
    <ligand>
        <name>Mg(2+)</name>
        <dbReference type="ChEBI" id="CHEBI:18420"/>
    </ligand>
</feature>
<sequence>MALITRIVAREIINSRAYPTIETTVELDDGTAASASVPSGTSIGHHEAVEVLDNDPNRYFGKGVLKPVSYVNQIIGPGLVNVDPTRQIEIDQWMVQVDGTPDKSKYGSNTILSISMALAKAAAASQKIPLFQYINNLYTTTTNTQVPLTRVPAPIFNVINGGKHGAGNLDFQEFQIIPSTAKSYSEAYRIGVEMYHIIKKVLVEKNAIHSVGDEGGFAPDLYANLDALEIIMQAVKQSPYQFGKDIFLGLDVAANNFYSKSHYTIRDIQQGMNTTKFIEYLMNLNKQYHLLLLEDALTDDDWSGWKQLYELLGDSVLLVGDDLLATNIERLKKAIADKACSAILVKPNQIGTVTETLHVVHVARENNFQLIVSHRSGETNDTFIADFATGIQAQYVKFGAPARGERVAKYNRLLEIEQLVHS</sequence>
<dbReference type="PROSITE" id="PS00164">
    <property type="entry name" value="ENOLASE"/>
    <property type="match status" value="1"/>
</dbReference>
<comment type="catalytic activity">
    <reaction evidence="9">
        <text>(2R)-2-phosphoglycerate = phosphoenolpyruvate + H2O</text>
        <dbReference type="Rhea" id="RHEA:10164"/>
        <dbReference type="ChEBI" id="CHEBI:15377"/>
        <dbReference type="ChEBI" id="CHEBI:58289"/>
        <dbReference type="ChEBI" id="CHEBI:58702"/>
        <dbReference type="EC" id="4.2.1.11"/>
    </reaction>
</comment>
<dbReference type="UniPathway" id="UPA00109">
    <property type="reaction ID" value="UER00187"/>
</dbReference>
<feature type="binding site" evidence="9">
    <location>
        <position position="346"/>
    </location>
    <ligand>
        <name>(2R)-2-phosphoglycerate</name>
        <dbReference type="ChEBI" id="CHEBI:58289"/>
    </ligand>
</feature>
<evidence type="ECO:0000256" key="11">
    <source>
        <dbReference type="PIRSR" id="PIRSR001400-2"/>
    </source>
</evidence>
<evidence type="ECO:0000256" key="4">
    <source>
        <dbReference type="ARBA" id="ARBA00017068"/>
    </source>
</evidence>
<evidence type="ECO:0000256" key="6">
    <source>
        <dbReference type="ARBA" id="ARBA00022842"/>
    </source>
</evidence>
<evidence type="ECO:0000256" key="10">
    <source>
        <dbReference type="PIRSR" id="PIRSR001400-1"/>
    </source>
</evidence>
<feature type="binding site" evidence="11">
    <location>
        <position position="294"/>
    </location>
    <ligand>
        <name>substrate</name>
    </ligand>
</feature>
<dbReference type="SFLD" id="SFLDF00002">
    <property type="entry name" value="enolase"/>
    <property type="match status" value="1"/>
</dbReference>